<keyword evidence="1" id="KW-1133">Transmembrane helix</keyword>
<evidence type="ECO:0000256" key="1">
    <source>
        <dbReference type="SAM" id="Phobius"/>
    </source>
</evidence>
<dbReference type="Proteomes" id="UP000008553">
    <property type="component" value="Unassembled WGS sequence"/>
</dbReference>
<feature type="non-terminal residue" evidence="2">
    <location>
        <position position="1"/>
    </location>
</feature>
<feature type="transmembrane region" description="Helical" evidence="1">
    <location>
        <begin position="23"/>
        <end position="40"/>
    </location>
</feature>
<dbReference type="EMBL" id="AABL01002339">
    <property type="protein sequence ID" value="EAA19042.1"/>
    <property type="molecule type" value="Genomic_DNA"/>
</dbReference>
<dbReference type="PaxDb" id="73239-Q7R9V1"/>
<keyword evidence="3" id="KW-1185">Reference proteome</keyword>
<sequence>YLCIFPNFCIKISKTIFVHTREMYILYCHICLSLTIFAMFKMHNYIYTCSPF</sequence>
<dbReference type="AlphaFoldDB" id="Q7R9V1"/>
<protein>
    <submittedName>
        <fullName evidence="2">Uncharacterized protein</fullName>
    </submittedName>
</protein>
<comment type="caution">
    <text evidence="2">The sequence shown here is derived from an EMBL/GenBank/DDBJ whole genome shotgun (WGS) entry which is preliminary data.</text>
</comment>
<keyword evidence="1" id="KW-0812">Transmembrane</keyword>
<accession>Q7R9V1</accession>
<keyword evidence="1" id="KW-0472">Membrane</keyword>
<name>Q7R9V1_PLAYO</name>
<reference evidence="2 3" key="1">
    <citation type="journal article" date="2002" name="Nature">
        <title>Genome sequence and comparative analysis of the model rodent malaria parasite Plasmodium yoelii yoelii.</title>
        <authorList>
            <person name="Carlton J.M."/>
            <person name="Angiuoli S.V."/>
            <person name="Suh B.B."/>
            <person name="Kooij T.W."/>
            <person name="Pertea M."/>
            <person name="Silva J.C."/>
            <person name="Ermolaeva M.D."/>
            <person name="Allen J.E."/>
            <person name="Selengut J.D."/>
            <person name="Koo H.L."/>
            <person name="Peterson J.D."/>
            <person name="Pop M."/>
            <person name="Kosack D.S."/>
            <person name="Shumway M.F."/>
            <person name="Bidwell S.L."/>
            <person name="Shallom S.J."/>
            <person name="van Aken S.E."/>
            <person name="Riedmuller S.B."/>
            <person name="Feldblyum T.V."/>
            <person name="Cho J.K."/>
            <person name="Quackenbush J."/>
            <person name="Sedegah M."/>
            <person name="Shoaibi A."/>
            <person name="Cummings L.M."/>
            <person name="Florens L."/>
            <person name="Yates J.R."/>
            <person name="Raine J.D."/>
            <person name="Sinden R.E."/>
            <person name="Harris M.A."/>
            <person name="Cunningham D.A."/>
            <person name="Preiser P.R."/>
            <person name="Bergman L.W."/>
            <person name="Vaidya A.B."/>
            <person name="van Lin L.H."/>
            <person name="Janse C.J."/>
            <person name="Waters A.P."/>
            <person name="Smith H.O."/>
            <person name="White O.R."/>
            <person name="Salzberg S.L."/>
            <person name="Venter J.C."/>
            <person name="Fraser C.M."/>
            <person name="Hoffman S.L."/>
            <person name="Gardner M.J."/>
            <person name="Carucci D.J."/>
        </authorList>
    </citation>
    <scope>NUCLEOTIDE SEQUENCE [LARGE SCALE GENOMIC DNA]</scope>
    <source>
        <strain evidence="2 3">17XNL</strain>
    </source>
</reference>
<gene>
    <name evidence="2" type="ORF">PY06759</name>
</gene>
<proteinExistence type="predicted"/>
<organism evidence="2 3">
    <name type="scientific">Plasmodium yoelii yoelii</name>
    <dbReference type="NCBI Taxonomy" id="73239"/>
    <lineage>
        <taxon>Eukaryota</taxon>
        <taxon>Sar</taxon>
        <taxon>Alveolata</taxon>
        <taxon>Apicomplexa</taxon>
        <taxon>Aconoidasida</taxon>
        <taxon>Haemosporida</taxon>
        <taxon>Plasmodiidae</taxon>
        <taxon>Plasmodium</taxon>
        <taxon>Plasmodium (Vinckeia)</taxon>
    </lineage>
</organism>
<evidence type="ECO:0000313" key="3">
    <source>
        <dbReference type="Proteomes" id="UP000008553"/>
    </source>
</evidence>
<dbReference type="InParanoid" id="Q7R9V1"/>
<evidence type="ECO:0000313" key="2">
    <source>
        <dbReference type="EMBL" id="EAA19042.1"/>
    </source>
</evidence>